<evidence type="ECO:0000313" key="2">
    <source>
        <dbReference type="Proteomes" id="UP000647172"/>
    </source>
</evidence>
<keyword evidence="2" id="KW-1185">Reference proteome</keyword>
<reference evidence="1" key="1">
    <citation type="submission" date="2021-01" db="EMBL/GenBank/DDBJ databases">
        <title>Whole genome shotgun sequence of Actinoplanes nipponensis NBRC 14063.</title>
        <authorList>
            <person name="Komaki H."/>
            <person name="Tamura T."/>
        </authorList>
    </citation>
    <scope>NUCLEOTIDE SEQUENCE</scope>
    <source>
        <strain evidence="1">NBRC 14063</strain>
    </source>
</reference>
<proteinExistence type="predicted"/>
<accession>A0A919JPV3</accession>
<dbReference type="AlphaFoldDB" id="A0A919JPV3"/>
<comment type="caution">
    <text evidence="1">The sequence shown here is derived from an EMBL/GenBank/DDBJ whole genome shotgun (WGS) entry which is preliminary data.</text>
</comment>
<evidence type="ECO:0000313" key="1">
    <source>
        <dbReference type="EMBL" id="GIE53145.1"/>
    </source>
</evidence>
<sequence>MALLGEEAVVRYEPTGAEVQTLVLSASGWLLQWRSDGRWRELSDAQHESEVDGSQQPLEDEWVRWSGTFDRQAKGGARWDGVATWWLLYGELPEDSTPIVVLADGQRPAVLQVGKVWACEWVSIAQPATLHLAGEQITFPFTEPFYRRDLG</sequence>
<name>A0A919JPV3_9ACTN</name>
<organism evidence="1 2">
    <name type="scientific">Actinoplanes nipponensis</name>
    <dbReference type="NCBI Taxonomy" id="135950"/>
    <lineage>
        <taxon>Bacteria</taxon>
        <taxon>Bacillati</taxon>
        <taxon>Actinomycetota</taxon>
        <taxon>Actinomycetes</taxon>
        <taxon>Micromonosporales</taxon>
        <taxon>Micromonosporaceae</taxon>
        <taxon>Actinoplanes</taxon>
    </lineage>
</organism>
<gene>
    <name evidence="1" type="ORF">Ani05nite_66790</name>
</gene>
<dbReference type="EMBL" id="BOMQ01000079">
    <property type="protein sequence ID" value="GIE53145.1"/>
    <property type="molecule type" value="Genomic_DNA"/>
</dbReference>
<dbReference type="Proteomes" id="UP000647172">
    <property type="component" value="Unassembled WGS sequence"/>
</dbReference>
<protein>
    <submittedName>
        <fullName evidence="1">Uncharacterized protein</fullName>
    </submittedName>
</protein>